<evidence type="ECO:0000256" key="1">
    <source>
        <dbReference type="ARBA" id="ARBA00022741"/>
    </source>
</evidence>
<evidence type="ECO:0000313" key="3">
    <source>
        <dbReference type="EMBL" id="PON83956.1"/>
    </source>
</evidence>
<dbReference type="SUPFAM" id="SSF53067">
    <property type="entry name" value="Actin-like ATPase domain"/>
    <property type="match status" value="2"/>
</dbReference>
<dbReference type="InterPro" id="IPR018181">
    <property type="entry name" value="Heat_shock_70_CS"/>
</dbReference>
<dbReference type="AlphaFoldDB" id="A0A2P5EEL3"/>
<dbReference type="Proteomes" id="UP000237000">
    <property type="component" value="Unassembled WGS sequence"/>
</dbReference>
<dbReference type="OrthoDB" id="1929106at2759"/>
<keyword evidence="2" id="KW-0067">ATP-binding</keyword>
<evidence type="ECO:0000256" key="2">
    <source>
        <dbReference type="ARBA" id="ARBA00022840"/>
    </source>
</evidence>
<evidence type="ECO:0000313" key="4">
    <source>
        <dbReference type="Proteomes" id="UP000237000"/>
    </source>
</evidence>
<protein>
    <submittedName>
        <fullName evidence="3">Heat shock protein 70 family</fullName>
    </submittedName>
</protein>
<dbReference type="PROSITE" id="PS01036">
    <property type="entry name" value="HSP70_3"/>
    <property type="match status" value="1"/>
</dbReference>
<gene>
    <name evidence="3" type="ORF">TorRG33x02_202500</name>
</gene>
<dbReference type="STRING" id="63057.A0A2P5EEL3"/>
<dbReference type="PANTHER" id="PTHR19375">
    <property type="entry name" value="HEAT SHOCK PROTEIN 70KDA"/>
    <property type="match status" value="1"/>
</dbReference>
<dbReference type="Pfam" id="PF00012">
    <property type="entry name" value="HSP70"/>
    <property type="match status" value="2"/>
</dbReference>
<sequence length="227" mass="24689">MASFTSQINAFAVAAPTGCSFLGQKLGTASFVSLPGAPKGNIARRSLRVVSEKIVGVDFGTTKIDGQKVSKAVITVPWSWDDSQRRAPRDAAGSAGFKEVHLMSEPTKCCCTSIRVEEYVYLGVGGLNARNRLYPPVENVLRNAKLSVKDIDEVILVGGSTRIPAVQEFVRKITGKEPNLSINPEQIVALGAAVQTRLPTYVFCYFDHYFMAGILEGDVKDLMLKKF</sequence>
<dbReference type="InParanoid" id="A0A2P5EEL3"/>
<keyword evidence="1" id="KW-0547">Nucleotide-binding</keyword>
<dbReference type="GO" id="GO:0140662">
    <property type="term" value="F:ATP-dependent protein folding chaperone"/>
    <property type="evidence" value="ECO:0007669"/>
    <property type="project" value="InterPro"/>
</dbReference>
<dbReference type="Gene3D" id="3.30.420.40">
    <property type="match status" value="3"/>
</dbReference>
<keyword evidence="4" id="KW-1185">Reference proteome</keyword>
<dbReference type="GO" id="GO:0005524">
    <property type="term" value="F:ATP binding"/>
    <property type="evidence" value="ECO:0007669"/>
    <property type="project" value="UniProtKB-KW"/>
</dbReference>
<reference evidence="4" key="1">
    <citation type="submission" date="2016-06" db="EMBL/GenBank/DDBJ databases">
        <title>Parallel loss of symbiosis genes in relatives of nitrogen-fixing non-legume Parasponia.</title>
        <authorList>
            <person name="Van Velzen R."/>
            <person name="Holmer R."/>
            <person name="Bu F."/>
            <person name="Rutten L."/>
            <person name="Van Zeijl A."/>
            <person name="Liu W."/>
            <person name="Santuari L."/>
            <person name="Cao Q."/>
            <person name="Sharma T."/>
            <person name="Shen D."/>
            <person name="Roswanjaya Y."/>
            <person name="Wardhani T."/>
            <person name="Kalhor M.S."/>
            <person name="Jansen J."/>
            <person name="Van den Hoogen J."/>
            <person name="Gungor B."/>
            <person name="Hartog M."/>
            <person name="Hontelez J."/>
            <person name="Verver J."/>
            <person name="Yang W.-C."/>
            <person name="Schijlen E."/>
            <person name="Repin R."/>
            <person name="Schilthuizen M."/>
            <person name="Schranz E."/>
            <person name="Heidstra R."/>
            <person name="Miyata K."/>
            <person name="Fedorova E."/>
            <person name="Kohlen W."/>
            <person name="Bisseling T."/>
            <person name="Smit S."/>
            <person name="Geurts R."/>
        </authorList>
    </citation>
    <scope>NUCLEOTIDE SEQUENCE [LARGE SCALE GENOMIC DNA]</scope>
    <source>
        <strain evidence="4">cv. RG33-2</strain>
    </source>
</reference>
<proteinExistence type="predicted"/>
<comment type="caution">
    <text evidence="3">The sequence shown here is derived from an EMBL/GenBank/DDBJ whole genome shotgun (WGS) entry which is preliminary data.</text>
</comment>
<name>A0A2P5EEL3_TREOI</name>
<dbReference type="InterPro" id="IPR043129">
    <property type="entry name" value="ATPase_NBD"/>
</dbReference>
<dbReference type="InterPro" id="IPR013126">
    <property type="entry name" value="Hsp_70_fam"/>
</dbReference>
<dbReference type="EMBL" id="JXTC01000170">
    <property type="protein sequence ID" value="PON83956.1"/>
    <property type="molecule type" value="Genomic_DNA"/>
</dbReference>
<accession>A0A2P5EEL3</accession>
<organism evidence="3 4">
    <name type="scientific">Trema orientale</name>
    <name type="common">Charcoal tree</name>
    <name type="synonym">Celtis orientalis</name>
    <dbReference type="NCBI Taxonomy" id="63057"/>
    <lineage>
        <taxon>Eukaryota</taxon>
        <taxon>Viridiplantae</taxon>
        <taxon>Streptophyta</taxon>
        <taxon>Embryophyta</taxon>
        <taxon>Tracheophyta</taxon>
        <taxon>Spermatophyta</taxon>
        <taxon>Magnoliopsida</taxon>
        <taxon>eudicotyledons</taxon>
        <taxon>Gunneridae</taxon>
        <taxon>Pentapetalae</taxon>
        <taxon>rosids</taxon>
        <taxon>fabids</taxon>
        <taxon>Rosales</taxon>
        <taxon>Cannabaceae</taxon>
        <taxon>Trema</taxon>
    </lineage>
</organism>
<keyword evidence="3" id="KW-0346">Stress response</keyword>